<evidence type="ECO:0000256" key="1">
    <source>
        <dbReference type="SAM" id="MobiDB-lite"/>
    </source>
</evidence>
<accession>A0A6B2R1Y0</accession>
<feature type="signal peptide" evidence="2">
    <location>
        <begin position="1"/>
        <end position="23"/>
    </location>
</feature>
<evidence type="ECO:0000313" key="3">
    <source>
        <dbReference type="EMBL" id="NDY83359.1"/>
    </source>
</evidence>
<dbReference type="RefSeq" id="WP_163654451.1">
    <property type="nucleotide sequence ID" value="NZ_JAAGRN010000005.1"/>
</dbReference>
<protein>
    <recommendedName>
        <fullName evidence="4">Periplasmic heavy metal sensor</fullName>
    </recommendedName>
</protein>
<gene>
    <name evidence="3" type="ORF">G3I67_08965</name>
</gene>
<dbReference type="EMBL" id="JAAGRN010000005">
    <property type="protein sequence ID" value="NDY83359.1"/>
    <property type="molecule type" value="Genomic_DNA"/>
</dbReference>
<comment type="caution">
    <text evidence="3">The sequence shown here is derived from an EMBL/GenBank/DDBJ whole genome shotgun (WGS) entry which is preliminary data.</text>
</comment>
<sequence length="191" mass="20651">MKQSLIRALATAAGLTLVASTWAQSSTATTQAPATQAAPAQRPAQGPGNGPQSGAGKHMQQGQHQGGEFGMGQLPQQVIDQLALLPAQKSQLDAAQQARKDMHAARKSAMANQRKVMQDQLAKDQLDPRAIMTQSNQMHSAMSAQREAVQQKWLSFWDGLSAEQRKTMTTYMKSRMAGSGDRPMQHGRHHG</sequence>
<proteinExistence type="predicted"/>
<keyword evidence="2" id="KW-0732">Signal</keyword>
<name>A0A6B2R1Y0_9BURK</name>
<organism evidence="3">
    <name type="scientific">Sheuella amnicola</name>
    <dbReference type="NCBI Taxonomy" id="2707330"/>
    <lineage>
        <taxon>Bacteria</taxon>
        <taxon>Pseudomonadati</taxon>
        <taxon>Pseudomonadota</taxon>
        <taxon>Betaproteobacteria</taxon>
        <taxon>Burkholderiales</taxon>
        <taxon>Alcaligenaceae</taxon>
        <taxon>Sheuella</taxon>
    </lineage>
</organism>
<feature type="region of interest" description="Disordered" evidence="1">
    <location>
        <begin position="29"/>
        <end position="71"/>
    </location>
</feature>
<evidence type="ECO:0008006" key="4">
    <source>
        <dbReference type="Google" id="ProtNLM"/>
    </source>
</evidence>
<evidence type="ECO:0000256" key="2">
    <source>
        <dbReference type="SAM" id="SignalP"/>
    </source>
</evidence>
<dbReference type="AlphaFoldDB" id="A0A6B2R1Y0"/>
<feature type="chain" id="PRO_5025471082" description="Periplasmic heavy metal sensor" evidence="2">
    <location>
        <begin position="24"/>
        <end position="191"/>
    </location>
</feature>
<reference evidence="3" key="1">
    <citation type="submission" date="2020-02" db="EMBL/GenBank/DDBJ databases">
        <authorList>
            <person name="Chen W.-M."/>
        </authorList>
    </citation>
    <scope>NUCLEOTIDE SEQUENCE</scope>
    <source>
        <strain evidence="3">NBD-18</strain>
    </source>
</reference>
<feature type="compositionally biased region" description="Low complexity" evidence="1">
    <location>
        <begin position="29"/>
        <end position="45"/>
    </location>
</feature>
<feature type="compositionally biased region" description="Low complexity" evidence="1">
    <location>
        <begin position="54"/>
        <end position="63"/>
    </location>
</feature>
<dbReference type="Gene3D" id="1.20.120.1490">
    <property type="match status" value="1"/>
</dbReference>